<evidence type="ECO:0008006" key="3">
    <source>
        <dbReference type="Google" id="ProtNLM"/>
    </source>
</evidence>
<organism evidence="1 2">
    <name type="scientific">Thalassiosira oceanica</name>
    <name type="common">Marine diatom</name>
    <dbReference type="NCBI Taxonomy" id="159749"/>
    <lineage>
        <taxon>Eukaryota</taxon>
        <taxon>Sar</taxon>
        <taxon>Stramenopiles</taxon>
        <taxon>Ochrophyta</taxon>
        <taxon>Bacillariophyta</taxon>
        <taxon>Coscinodiscophyceae</taxon>
        <taxon>Thalassiosirophycidae</taxon>
        <taxon>Thalassiosirales</taxon>
        <taxon>Thalassiosiraceae</taxon>
        <taxon>Thalassiosira</taxon>
    </lineage>
</organism>
<reference evidence="1 2" key="1">
    <citation type="journal article" date="2012" name="Genome Biol.">
        <title>Genome and low-iron response of an oceanic diatom adapted to chronic iron limitation.</title>
        <authorList>
            <person name="Lommer M."/>
            <person name="Specht M."/>
            <person name="Roy A.S."/>
            <person name="Kraemer L."/>
            <person name="Andreson R."/>
            <person name="Gutowska M.A."/>
            <person name="Wolf J."/>
            <person name="Bergner S.V."/>
            <person name="Schilhabel M.B."/>
            <person name="Klostermeier U.C."/>
            <person name="Beiko R.G."/>
            <person name="Rosenstiel P."/>
            <person name="Hippler M."/>
            <person name="Laroche J."/>
        </authorList>
    </citation>
    <scope>NUCLEOTIDE SEQUENCE [LARGE SCALE GENOMIC DNA]</scope>
    <source>
        <strain evidence="1 2">CCMP1005</strain>
    </source>
</reference>
<dbReference type="InterPro" id="IPR027417">
    <property type="entry name" value="P-loop_NTPase"/>
</dbReference>
<protein>
    <recommendedName>
        <fullName evidence="3">Sulfotransferase domain-containing protein</fullName>
    </recommendedName>
</protein>
<gene>
    <name evidence="1" type="ORF">THAOC_02719</name>
</gene>
<dbReference type="Proteomes" id="UP000266841">
    <property type="component" value="Unassembled WGS sequence"/>
</dbReference>
<dbReference type="EMBL" id="AGNL01002870">
    <property type="protein sequence ID" value="EJK75552.1"/>
    <property type="molecule type" value="Genomic_DNA"/>
</dbReference>
<sequence>AGPLKTRPTRVSDTSGSGKFACIAAQIGYRNNRNCHAFSVSSADERLENSFESLLFRTRNSCEIRETRTRFRVALGQAQADRVSAPAVAVSVFRQNGVQFEPMASESTADQSRSNRRWSGVAVFILLQVGLAFEALHKSCNIPRDLEANVPSSSIIEGNSGVAHGQSSGGGGNEWRRNTRAHRFSANSELPYSCGMVLFYHVPSTGGATINTWLQRYTEDNAWRPKNAGVNVTAKYFTHWHRDKKGFGTNESQNTFIDGGEGKKHGGMNEFVTDFEENEWKIAHVHHSSLELNASEHLLQGWRDTVESQGCGYVATVMFRDPLSHTLSLHKHLGRFSQSHGHKIDSEERIIDNIQYMQHLKSPNVIGIWATQLDYFLYNFLNRNPYSVDKETKVKRALQLLRDHFDIVTVGNHEGHMKAVLRATGWPELHMQTVNVFKKDIQFTKRQIENILQLLRDNGDIDLINGVQILYKDLF</sequence>
<evidence type="ECO:0000313" key="2">
    <source>
        <dbReference type="Proteomes" id="UP000266841"/>
    </source>
</evidence>
<name>K0TQ74_THAOC</name>
<dbReference type="AlphaFoldDB" id="K0TQ74"/>
<keyword evidence="2" id="KW-1185">Reference proteome</keyword>
<accession>K0TQ74</accession>
<feature type="non-terminal residue" evidence="1">
    <location>
        <position position="1"/>
    </location>
</feature>
<comment type="caution">
    <text evidence="1">The sequence shown here is derived from an EMBL/GenBank/DDBJ whole genome shotgun (WGS) entry which is preliminary data.</text>
</comment>
<evidence type="ECO:0000313" key="1">
    <source>
        <dbReference type="EMBL" id="EJK75552.1"/>
    </source>
</evidence>
<proteinExistence type="predicted"/>
<dbReference type="Gene3D" id="3.40.50.300">
    <property type="entry name" value="P-loop containing nucleotide triphosphate hydrolases"/>
    <property type="match status" value="1"/>
</dbReference>